<dbReference type="Gene3D" id="2.40.128.270">
    <property type="match status" value="1"/>
</dbReference>
<proteinExistence type="predicted"/>
<sequence length="257" mass="28069">MIFRYCTLLATWMGIVALGGCAAVPPTSSITGSASYRERMALPPDAVLEVQLEDVSRADAPAVEIGGTTVQPVGQVPIRFEIPYDPARLQSGHRYQVRASIKAGGSLLFVTDTAYPVLGADGVRHVDMLLKRAMPAEPSSRATLENTYWKMVRLNGQPVTVAEHQREPHLVLHPDRHSVSGSGGCNGMGGSYRLEGQRLSFSRMAGTLMACPHGMDQEHRIHTMLPTVASWQIEGERLRLLDGQGTVVAEFESRYMQ</sequence>
<evidence type="ECO:0000313" key="4">
    <source>
        <dbReference type="Proteomes" id="UP000620266"/>
    </source>
</evidence>
<evidence type="ECO:0000256" key="1">
    <source>
        <dbReference type="SAM" id="SignalP"/>
    </source>
</evidence>
<dbReference type="PANTHER" id="PTHR38013">
    <property type="entry name" value="GLYCOPROTEIN/POLYSACCHARIDE METABOLISM"/>
    <property type="match status" value="1"/>
</dbReference>
<gene>
    <name evidence="3" type="ORF">GCM10007205_09900</name>
</gene>
<keyword evidence="4" id="KW-1185">Reference proteome</keyword>
<dbReference type="PROSITE" id="PS51257">
    <property type="entry name" value="PROKAR_LIPOPROTEIN"/>
    <property type="match status" value="1"/>
</dbReference>
<dbReference type="InterPro" id="IPR039366">
    <property type="entry name" value="Pilotin"/>
</dbReference>
<accession>A0A8J2ULP1</accession>
<dbReference type="Pfam" id="PF03724">
    <property type="entry name" value="META"/>
    <property type="match status" value="1"/>
</dbReference>
<feature type="signal peptide" evidence="1">
    <location>
        <begin position="1"/>
        <end position="22"/>
    </location>
</feature>
<feature type="domain" description="DUF306" evidence="2">
    <location>
        <begin position="142"/>
        <end position="252"/>
    </location>
</feature>
<reference evidence="3" key="1">
    <citation type="journal article" date="2014" name="Int. J. Syst. Evol. Microbiol.">
        <title>Complete genome sequence of Corynebacterium casei LMG S-19264T (=DSM 44701T), isolated from a smear-ripened cheese.</title>
        <authorList>
            <consortium name="US DOE Joint Genome Institute (JGI-PGF)"/>
            <person name="Walter F."/>
            <person name="Albersmeier A."/>
            <person name="Kalinowski J."/>
            <person name="Ruckert C."/>
        </authorList>
    </citation>
    <scope>NUCLEOTIDE SEQUENCE</scope>
    <source>
        <strain evidence="3">CCM 7086</strain>
    </source>
</reference>
<evidence type="ECO:0000259" key="2">
    <source>
        <dbReference type="Pfam" id="PF03724"/>
    </source>
</evidence>
<feature type="chain" id="PRO_5035149042" description="DUF306 domain-containing protein" evidence="1">
    <location>
        <begin position="23"/>
        <end position="257"/>
    </location>
</feature>
<dbReference type="EMBL" id="BMCG01000002">
    <property type="protein sequence ID" value="GGC02741.1"/>
    <property type="molecule type" value="Genomic_DNA"/>
</dbReference>
<dbReference type="InterPro" id="IPR005184">
    <property type="entry name" value="DUF306_Meta_HslJ"/>
</dbReference>
<dbReference type="InterPro" id="IPR053196">
    <property type="entry name" value="Lipoprotein_YbaY-like"/>
</dbReference>
<evidence type="ECO:0000313" key="3">
    <source>
        <dbReference type="EMBL" id="GGC02741.1"/>
    </source>
</evidence>
<protein>
    <recommendedName>
        <fullName evidence="2">DUF306 domain-containing protein</fullName>
    </recommendedName>
</protein>
<name>A0A8J2ULP1_9BURK</name>
<reference evidence="3" key="2">
    <citation type="submission" date="2020-09" db="EMBL/GenBank/DDBJ databases">
        <authorList>
            <person name="Sun Q."/>
            <person name="Sedlacek I."/>
        </authorList>
    </citation>
    <scope>NUCLEOTIDE SEQUENCE</scope>
    <source>
        <strain evidence="3">CCM 7086</strain>
    </source>
</reference>
<dbReference type="AlphaFoldDB" id="A0A8J2ULP1"/>
<organism evidence="3 4">
    <name type="scientific">Oxalicibacterium flavum</name>
    <dbReference type="NCBI Taxonomy" id="179467"/>
    <lineage>
        <taxon>Bacteria</taxon>
        <taxon>Pseudomonadati</taxon>
        <taxon>Pseudomonadota</taxon>
        <taxon>Betaproteobacteria</taxon>
        <taxon>Burkholderiales</taxon>
        <taxon>Oxalobacteraceae</taxon>
        <taxon>Oxalicibacterium</taxon>
    </lineage>
</organism>
<keyword evidence="1" id="KW-0732">Signal</keyword>
<dbReference type="RefSeq" id="WP_188395084.1">
    <property type="nucleotide sequence ID" value="NZ_BMCG01000002.1"/>
</dbReference>
<dbReference type="Proteomes" id="UP000620266">
    <property type="component" value="Unassembled WGS sequence"/>
</dbReference>
<dbReference type="InterPro" id="IPR038670">
    <property type="entry name" value="HslJ-like_sf"/>
</dbReference>
<dbReference type="Pfam" id="PF09619">
    <property type="entry name" value="YscW"/>
    <property type="match status" value="1"/>
</dbReference>
<comment type="caution">
    <text evidence="3">The sequence shown here is derived from an EMBL/GenBank/DDBJ whole genome shotgun (WGS) entry which is preliminary data.</text>
</comment>
<dbReference type="PANTHER" id="PTHR38013:SF1">
    <property type="entry name" value="GLYCOPROTEIN_POLYSACCHARIDE METABOLISM"/>
    <property type="match status" value="1"/>
</dbReference>